<evidence type="ECO:0000256" key="1">
    <source>
        <dbReference type="ARBA" id="ARBA00004651"/>
    </source>
</evidence>
<dbReference type="InterPro" id="IPR011701">
    <property type="entry name" value="MFS"/>
</dbReference>
<evidence type="ECO:0000256" key="6">
    <source>
        <dbReference type="SAM" id="Phobius"/>
    </source>
</evidence>
<evidence type="ECO:0000256" key="2">
    <source>
        <dbReference type="ARBA" id="ARBA00022448"/>
    </source>
</evidence>
<organism evidence="8 9">
    <name type="scientific">Saccharothrix variisporea</name>
    <dbReference type="NCBI Taxonomy" id="543527"/>
    <lineage>
        <taxon>Bacteria</taxon>
        <taxon>Bacillati</taxon>
        <taxon>Actinomycetota</taxon>
        <taxon>Actinomycetes</taxon>
        <taxon>Pseudonocardiales</taxon>
        <taxon>Pseudonocardiaceae</taxon>
        <taxon>Saccharothrix</taxon>
    </lineage>
</organism>
<keyword evidence="2" id="KW-0813">Transport</keyword>
<keyword evidence="3 6" id="KW-0812">Transmembrane</keyword>
<protein>
    <submittedName>
        <fullName evidence="8">Putative MFS family arabinose efflux permease</fullName>
    </submittedName>
</protein>
<accession>A0A495XCS5</accession>
<feature type="domain" description="Major facilitator superfamily (MFS) profile" evidence="7">
    <location>
        <begin position="13"/>
        <end position="434"/>
    </location>
</feature>
<evidence type="ECO:0000313" key="8">
    <source>
        <dbReference type="EMBL" id="RKT70403.1"/>
    </source>
</evidence>
<evidence type="ECO:0000259" key="7">
    <source>
        <dbReference type="PROSITE" id="PS50850"/>
    </source>
</evidence>
<dbReference type="PANTHER" id="PTHR42718">
    <property type="entry name" value="MAJOR FACILITATOR SUPERFAMILY MULTIDRUG TRANSPORTER MFSC"/>
    <property type="match status" value="1"/>
</dbReference>
<dbReference type="RefSeq" id="WP_121222588.1">
    <property type="nucleotide sequence ID" value="NZ_JBIUBA010000005.1"/>
</dbReference>
<dbReference type="GO" id="GO:0022857">
    <property type="term" value="F:transmembrane transporter activity"/>
    <property type="evidence" value="ECO:0007669"/>
    <property type="project" value="InterPro"/>
</dbReference>
<evidence type="ECO:0000256" key="5">
    <source>
        <dbReference type="ARBA" id="ARBA00023136"/>
    </source>
</evidence>
<dbReference type="InterPro" id="IPR020846">
    <property type="entry name" value="MFS_dom"/>
</dbReference>
<feature type="transmembrane region" description="Helical" evidence="6">
    <location>
        <begin position="108"/>
        <end position="129"/>
    </location>
</feature>
<proteinExistence type="predicted"/>
<feature type="transmembrane region" description="Helical" evidence="6">
    <location>
        <begin position="79"/>
        <end position="102"/>
    </location>
</feature>
<dbReference type="PROSITE" id="PS50850">
    <property type="entry name" value="MFS"/>
    <property type="match status" value="1"/>
</dbReference>
<evidence type="ECO:0000313" key="9">
    <source>
        <dbReference type="Proteomes" id="UP000272729"/>
    </source>
</evidence>
<keyword evidence="4 6" id="KW-1133">Transmembrane helix</keyword>
<gene>
    <name evidence="8" type="ORF">DFJ66_3663</name>
</gene>
<feature type="transmembrane region" description="Helical" evidence="6">
    <location>
        <begin position="141"/>
        <end position="163"/>
    </location>
</feature>
<dbReference type="Gene3D" id="1.20.1250.20">
    <property type="entry name" value="MFS general substrate transporter like domains"/>
    <property type="match status" value="1"/>
</dbReference>
<evidence type="ECO:0000256" key="3">
    <source>
        <dbReference type="ARBA" id="ARBA00022692"/>
    </source>
</evidence>
<feature type="transmembrane region" description="Helical" evidence="6">
    <location>
        <begin position="384"/>
        <end position="404"/>
    </location>
</feature>
<dbReference type="PANTHER" id="PTHR42718:SF9">
    <property type="entry name" value="MAJOR FACILITATOR SUPERFAMILY MULTIDRUG TRANSPORTER MFSC"/>
    <property type="match status" value="1"/>
</dbReference>
<reference evidence="8 9" key="1">
    <citation type="submission" date="2018-10" db="EMBL/GenBank/DDBJ databases">
        <title>Sequencing the genomes of 1000 actinobacteria strains.</title>
        <authorList>
            <person name="Klenk H.-P."/>
        </authorList>
    </citation>
    <scope>NUCLEOTIDE SEQUENCE [LARGE SCALE GENOMIC DNA]</scope>
    <source>
        <strain evidence="8 9">DSM 43911</strain>
    </source>
</reference>
<evidence type="ECO:0000256" key="4">
    <source>
        <dbReference type="ARBA" id="ARBA00022989"/>
    </source>
</evidence>
<dbReference type="GO" id="GO:0005886">
    <property type="term" value="C:plasma membrane"/>
    <property type="evidence" value="ECO:0007669"/>
    <property type="project" value="UniProtKB-SubCell"/>
</dbReference>
<feature type="transmembrane region" description="Helical" evidence="6">
    <location>
        <begin position="290"/>
        <end position="308"/>
    </location>
</feature>
<keyword evidence="5 6" id="KW-0472">Membrane</keyword>
<sequence length="434" mass="43953">MTTNVQVKTRWTPVVTLALAMLVVTTEMTVAAVALPSLGAELGVGPGATAWVLLGYTLPMAAIAIPAGRWVDRIDVRLAFLLALAGIGVASAVTAFAPVFWVLLAGRVLQGVAAALVLAAYMPIVVAAVEPAARGRAIGYVITIMTVGGLAGAPLGGVMAGALGWRSVFLMKLPVLVVALWLGIRSLRGDGRGLVGPDRGLWLEVLLLGGAITALLLAFEDMVWLVAVAVVLAVLWGRLPSSRPVLGLVRRRVFALPLLTLTLVTMSGGLLFLLVPYFVTDVLGGSPEDVGVVLLVFVAGVGVLSAVAGSLADRYGAWLVALAGVVVTVVGLLLLLPPVTGLVDLSWRLAVMGVGQGLFNAAINALLMSLAPEGMAGAAGGVSATARMIGSTVGPAVAALVVAADSAGGFRTGVVVLTVVVVLGGVALLGGRSR</sequence>
<dbReference type="SUPFAM" id="SSF103473">
    <property type="entry name" value="MFS general substrate transporter"/>
    <property type="match status" value="1"/>
</dbReference>
<name>A0A495XCS5_9PSEU</name>
<dbReference type="InterPro" id="IPR036259">
    <property type="entry name" value="MFS_trans_sf"/>
</dbReference>
<dbReference type="Gene3D" id="1.20.1720.10">
    <property type="entry name" value="Multidrug resistance protein D"/>
    <property type="match status" value="1"/>
</dbReference>
<dbReference type="Proteomes" id="UP000272729">
    <property type="component" value="Unassembled WGS sequence"/>
</dbReference>
<dbReference type="Pfam" id="PF07690">
    <property type="entry name" value="MFS_1"/>
    <property type="match status" value="1"/>
</dbReference>
<dbReference type="PRINTS" id="PR01036">
    <property type="entry name" value="TCRTETB"/>
</dbReference>
<dbReference type="OrthoDB" id="9812221at2"/>
<feature type="transmembrane region" description="Helical" evidence="6">
    <location>
        <begin position="169"/>
        <end position="188"/>
    </location>
</feature>
<feature type="transmembrane region" description="Helical" evidence="6">
    <location>
        <begin position="223"/>
        <end position="241"/>
    </location>
</feature>
<dbReference type="EMBL" id="RBXR01000001">
    <property type="protein sequence ID" value="RKT70403.1"/>
    <property type="molecule type" value="Genomic_DNA"/>
</dbReference>
<feature type="transmembrane region" description="Helical" evidence="6">
    <location>
        <begin position="253"/>
        <end position="278"/>
    </location>
</feature>
<feature type="transmembrane region" description="Helical" evidence="6">
    <location>
        <begin position="315"/>
        <end position="337"/>
    </location>
</feature>
<feature type="transmembrane region" description="Helical" evidence="6">
    <location>
        <begin position="410"/>
        <end position="430"/>
    </location>
</feature>
<comment type="caution">
    <text evidence="8">The sequence shown here is derived from an EMBL/GenBank/DDBJ whole genome shotgun (WGS) entry which is preliminary data.</text>
</comment>
<feature type="transmembrane region" description="Helical" evidence="6">
    <location>
        <begin position="349"/>
        <end position="372"/>
    </location>
</feature>
<feature type="transmembrane region" description="Helical" evidence="6">
    <location>
        <begin position="48"/>
        <end position="67"/>
    </location>
</feature>
<keyword evidence="9" id="KW-1185">Reference proteome</keyword>
<dbReference type="AlphaFoldDB" id="A0A495XCS5"/>
<comment type="subcellular location">
    <subcellularLocation>
        <location evidence="1">Cell membrane</location>
        <topology evidence="1">Multi-pass membrane protein</topology>
    </subcellularLocation>
</comment>
<feature type="transmembrane region" description="Helical" evidence="6">
    <location>
        <begin position="200"/>
        <end position="217"/>
    </location>
</feature>